<organism evidence="1 2">
    <name type="scientific">Diplocloster modestus</name>
    <dbReference type="NCBI Taxonomy" id="2850322"/>
    <lineage>
        <taxon>Bacteria</taxon>
        <taxon>Bacillati</taxon>
        <taxon>Bacillota</taxon>
        <taxon>Clostridia</taxon>
        <taxon>Lachnospirales</taxon>
        <taxon>Lachnospiraceae</taxon>
        <taxon>Diplocloster</taxon>
    </lineage>
</organism>
<dbReference type="Proteomes" id="UP001314681">
    <property type="component" value="Unassembled WGS sequence"/>
</dbReference>
<keyword evidence="2" id="KW-1185">Reference proteome</keyword>
<sequence>MRCEEGWNRFKNTGSIYDYLRYKAIKLPQETVNTAMTNTATANTAMSNTAAVNTAGSRAGDGSYETANNYDRYGTVSVPYGGV</sequence>
<comment type="caution">
    <text evidence="1">The sequence shown here is derived from an EMBL/GenBank/DDBJ whole genome shotgun (WGS) entry which is preliminary data.</text>
</comment>
<dbReference type="RefSeq" id="WP_158352225.1">
    <property type="nucleotide sequence ID" value="NZ_JAHQCX010000011.1"/>
</dbReference>
<reference evidence="1 2" key="1">
    <citation type="submission" date="2021-06" db="EMBL/GenBank/DDBJ databases">
        <title>Description of novel taxa of the family Lachnospiraceae.</title>
        <authorList>
            <person name="Chaplin A.V."/>
            <person name="Sokolova S.R."/>
            <person name="Pikina A.P."/>
            <person name="Korzhanova M."/>
            <person name="Belova V."/>
            <person name="Korostin D."/>
            <person name="Efimov B.A."/>
        </authorList>
    </citation>
    <scope>NUCLEOTIDE SEQUENCE [LARGE SCALE GENOMIC DNA]</scope>
    <source>
        <strain evidence="1 2">ASD4241</strain>
    </source>
</reference>
<evidence type="ECO:0000313" key="2">
    <source>
        <dbReference type="Proteomes" id="UP001314681"/>
    </source>
</evidence>
<proteinExistence type="predicted"/>
<gene>
    <name evidence="1" type="ORF">KTH90_15440</name>
</gene>
<dbReference type="EMBL" id="JAHQCX010000011">
    <property type="protein sequence ID" value="MBU9727407.1"/>
    <property type="molecule type" value="Genomic_DNA"/>
</dbReference>
<protein>
    <submittedName>
        <fullName evidence="1">Uncharacterized protein</fullName>
    </submittedName>
</protein>
<evidence type="ECO:0000313" key="1">
    <source>
        <dbReference type="EMBL" id="MBU9727407.1"/>
    </source>
</evidence>
<name>A0ABS6KA84_9FIRM</name>
<accession>A0ABS6KA84</accession>